<dbReference type="AlphaFoldDB" id="A0A6H9TF73"/>
<evidence type="ECO:0000256" key="1">
    <source>
        <dbReference type="ARBA" id="ARBA00002190"/>
    </source>
</evidence>
<evidence type="ECO:0000256" key="5">
    <source>
        <dbReference type="ARBA" id="ARBA00023172"/>
    </source>
</evidence>
<organism evidence="7 8">
    <name type="scientific">Burkholderia latens</name>
    <dbReference type="NCBI Taxonomy" id="488446"/>
    <lineage>
        <taxon>Bacteria</taxon>
        <taxon>Pseudomonadati</taxon>
        <taxon>Pseudomonadota</taxon>
        <taxon>Betaproteobacteria</taxon>
        <taxon>Burkholderiales</taxon>
        <taxon>Burkholderiaceae</taxon>
        <taxon>Burkholderia</taxon>
        <taxon>Burkholderia cepacia complex</taxon>
    </lineage>
</organism>
<evidence type="ECO:0000313" key="8">
    <source>
        <dbReference type="Proteomes" id="UP000430232"/>
    </source>
</evidence>
<dbReference type="EMBL" id="VZOJ01000012">
    <property type="protein sequence ID" value="KAB0643493.1"/>
    <property type="molecule type" value="Genomic_DNA"/>
</dbReference>
<dbReference type="GO" id="GO:0006313">
    <property type="term" value="P:DNA transposition"/>
    <property type="evidence" value="ECO:0007669"/>
    <property type="project" value="UniProtKB-UniRule"/>
</dbReference>
<dbReference type="OrthoDB" id="165209at2"/>
<comment type="similarity">
    <text evidence="2 6">Belongs to the transposase mutator family.</text>
</comment>
<sequence length="129" mass="13992">MRPWLSCAGQHICASWKDSRRLAAVIRPIYTVPSAEAAQAALYAFAGGPWSRSPHGQRGVAQRLGRVIPFFAFPPAVRKVVCTTNAIANINPQLRRIIRTRGTSRPMRPPPSSSGWHCATSLPIGACCS</sequence>
<keyword evidence="5 6" id="KW-0233">DNA recombination</keyword>
<comment type="function">
    <text evidence="1 6">Required for the transposition of the insertion element.</text>
</comment>
<dbReference type="GO" id="GO:0003677">
    <property type="term" value="F:DNA binding"/>
    <property type="evidence" value="ECO:0007669"/>
    <property type="project" value="UniProtKB-UniRule"/>
</dbReference>
<dbReference type="PANTHER" id="PTHR33217:SF8">
    <property type="entry name" value="MUTATOR FAMILY TRANSPOSASE"/>
    <property type="match status" value="1"/>
</dbReference>
<keyword evidence="6" id="KW-0814">Transposable element</keyword>
<dbReference type="Proteomes" id="UP000430232">
    <property type="component" value="Unassembled WGS sequence"/>
</dbReference>
<gene>
    <name evidence="7" type="ORF">F7R21_07085</name>
</gene>
<keyword evidence="8" id="KW-1185">Reference proteome</keyword>
<dbReference type="Pfam" id="PF00872">
    <property type="entry name" value="Transposase_mut"/>
    <property type="match status" value="1"/>
</dbReference>
<evidence type="ECO:0000256" key="6">
    <source>
        <dbReference type="RuleBase" id="RU365089"/>
    </source>
</evidence>
<evidence type="ECO:0000313" key="7">
    <source>
        <dbReference type="EMBL" id="KAB0643493.1"/>
    </source>
</evidence>
<dbReference type="InterPro" id="IPR001207">
    <property type="entry name" value="Transposase_mutator"/>
</dbReference>
<dbReference type="PANTHER" id="PTHR33217">
    <property type="entry name" value="TRANSPOSASE FOR INSERTION SEQUENCE ELEMENT IS1081"/>
    <property type="match status" value="1"/>
</dbReference>
<protein>
    <recommendedName>
        <fullName evidence="6">Mutator family transposase</fullName>
    </recommendedName>
</protein>
<dbReference type="GO" id="GO:0004803">
    <property type="term" value="F:transposase activity"/>
    <property type="evidence" value="ECO:0007669"/>
    <property type="project" value="UniProtKB-UniRule"/>
</dbReference>
<proteinExistence type="inferred from homology"/>
<keyword evidence="4 6" id="KW-0238">DNA-binding</keyword>
<keyword evidence="3 6" id="KW-0815">Transposition</keyword>
<evidence type="ECO:0000256" key="4">
    <source>
        <dbReference type="ARBA" id="ARBA00023125"/>
    </source>
</evidence>
<evidence type="ECO:0000256" key="2">
    <source>
        <dbReference type="ARBA" id="ARBA00010961"/>
    </source>
</evidence>
<name>A0A6H9TF73_9BURK</name>
<evidence type="ECO:0000256" key="3">
    <source>
        <dbReference type="ARBA" id="ARBA00022578"/>
    </source>
</evidence>
<comment type="caution">
    <text evidence="7">The sequence shown here is derived from an EMBL/GenBank/DDBJ whole genome shotgun (WGS) entry which is preliminary data.</text>
</comment>
<reference evidence="7 8" key="1">
    <citation type="submission" date="2019-09" db="EMBL/GenBank/DDBJ databases">
        <title>Draft genome sequences of 48 bacterial type strains from the CCUG.</title>
        <authorList>
            <person name="Tunovic T."/>
            <person name="Pineiro-Iglesias B."/>
            <person name="Unosson C."/>
            <person name="Inganas E."/>
            <person name="Ohlen M."/>
            <person name="Cardew S."/>
            <person name="Jensie-Markopoulos S."/>
            <person name="Salva-Serra F."/>
            <person name="Jaen-Luchoro D."/>
            <person name="Karlsson R."/>
            <person name="Svensson-Stadler L."/>
            <person name="Chun J."/>
            <person name="Moore E."/>
        </authorList>
    </citation>
    <scope>NUCLEOTIDE SEQUENCE [LARGE SCALE GENOMIC DNA]</scope>
    <source>
        <strain evidence="7 8">CCUG 54555</strain>
    </source>
</reference>
<accession>A0A6H9TF73</accession>